<gene>
    <name evidence="1" type="ORF">O181_076567</name>
</gene>
<dbReference type="AlphaFoldDB" id="A0A9Q3FH38"/>
<name>A0A9Q3FH38_9BASI</name>
<proteinExistence type="predicted"/>
<comment type="caution">
    <text evidence="1">The sequence shown here is derived from an EMBL/GenBank/DDBJ whole genome shotgun (WGS) entry which is preliminary data.</text>
</comment>
<evidence type="ECO:0000313" key="2">
    <source>
        <dbReference type="Proteomes" id="UP000765509"/>
    </source>
</evidence>
<evidence type="ECO:0000313" key="1">
    <source>
        <dbReference type="EMBL" id="MBW0536852.1"/>
    </source>
</evidence>
<accession>A0A9Q3FH38</accession>
<protein>
    <submittedName>
        <fullName evidence="1">Uncharacterized protein</fullName>
    </submittedName>
</protein>
<sequence length="105" mass="11770">MSREDQVNPISYAIISIGSKFSFQESIPLESLGLICFNSFNKLLPYLGALELTIQGRGVLSQPLGMTPPQWVLQQFSLEPSWGQLATPYPIWQIGPLWCSMALWP</sequence>
<reference evidence="1" key="1">
    <citation type="submission" date="2021-03" db="EMBL/GenBank/DDBJ databases">
        <title>Draft genome sequence of rust myrtle Austropuccinia psidii MF-1, a brazilian biotype.</title>
        <authorList>
            <person name="Quecine M.C."/>
            <person name="Pachon D.M.R."/>
            <person name="Bonatelli M.L."/>
            <person name="Correr F.H."/>
            <person name="Franceschini L.M."/>
            <person name="Leite T.F."/>
            <person name="Margarido G.R.A."/>
            <person name="Almeida C.A."/>
            <person name="Ferrarezi J.A."/>
            <person name="Labate C.A."/>
        </authorList>
    </citation>
    <scope>NUCLEOTIDE SEQUENCE</scope>
    <source>
        <strain evidence="1">MF-1</strain>
    </source>
</reference>
<keyword evidence="2" id="KW-1185">Reference proteome</keyword>
<dbReference type="Proteomes" id="UP000765509">
    <property type="component" value="Unassembled WGS sequence"/>
</dbReference>
<organism evidence="1 2">
    <name type="scientific">Austropuccinia psidii MF-1</name>
    <dbReference type="NCBI Taxonomy" id="1389203"/>
    <lineage>
        <taxon>Eukaryota</taxon>
        <taxon>Fungi</taxon>
        <taxon>Dikarya</taxon>
        <taxon>Basidiomycota</taxon>
        <taxon>Pucciniomycotina</taxon>
        <taxon>Pucciniomycetes</taxon>
        <taxon>Pucciniales</taxon>
        <taxon>Sphaerophragmiaceae</taxon>
        <taxon>Austropuccinia</taxon>
    </lineage>
</organism>
<dbReference type="EMBL" id="AVOT02041504">
    <property type="protein sequence ID" value="MBW0536852.1"/>
    <property type="molecule type" value="Genomic_DNA"/>
</dbReference>